<protein>
    <recommendedName>
        <fullName evidence="1">N-acetyltransferase domain-containing protein</fullName>
    </recommendedName>
</protein>
<accession>F8X1W0</accession>
<evidence type="ECO:0000313" key="3">
    <source>
        <dbReference type="Proteomes" id="UP000006420"/>
    </source>
</evidence>
<dbReference type="InterPro" id="IPR016181">
    <property type="entry name" value="Acyl_CoA_acyltransferase"/>
</dbReference>
<reference evidence="2 3" key="1">
    <citation type="submission" date="2011-04" db="EMBL/GenBank/DDBJ databases">
        <title>The Genome Sequence of Dysgonomonas mossii DSM 22836.</title>
        <authorList>
            <consortium name="The Broad Institute Genome Sequencing Platform"/>
            <person name="Earl A."/>
            <person name="Ward D."/>
            <person name="Feldgarden M."/>
            <person name="Gevers D."/>
            <person name="Pudlo N."/>
            <person name="Martens E."/>
            <person name="Allen-Vercoe E."/>
            <person name="Young S.K."/>
            <person name="Zeng Q."/>
            <person name="Gargeya S."/>
            <person name="Fitzgerald M."/>
            <person name="Haas B."/>
            <person name="Abouelleil A."/>
            <person name="Alvarado L."/>
            <person name="Arachchi H.M."/>
            <person name="Berlin A."/>
            <person name="Brown A."/>
            <person name="Chapman S.B."/>
            <person name="Chen Z."/>
            <person name="Dunbar C."/>
            <person name="Freedman E."/>
            <person name="Gearin G."/>
            <person name="Gellesch M."/>
            <person name="Goldberg J."/>
            <person name="Griggs A."/>
            <person name="Gujja S."/>
            <person name="Heiman D."/>
            <person name="Howarth C."/>
            <person name="Larson L."/>
            <person name="Lui A."/>
            <person name="MacDonald P.J.P."/>
            <person name="Mehta T."/>
            <person name="Montmayeur A."/>
            <person name="Murphy C."/>
            <person name="Neiman D."/>
            <person name="Pearson M."/>
            <person name="Priest M."/>
            <person name="Roberts A."/>
            <person name="Saif S."/>
            <person name="Shea T."/>
            <person name="Shenoy N."/>
            <person name="Sisk P."/>
            <person name="Stolte C."/>
            <person name="Sykes S."/>
            <person name="Yandava C."/>
            <person name="Wortman J."/>
            <person name="Nusbaum C."/>
            <person name="Birren B."/>
        </authorList>
    </citation>
    <scope>NUCLEOTIDE SEQUENCE [LARGE SCALE GENOMIC DNA]</scope>
    <source>
        <strain evidence="2 3">DSM 22836</strain>
    </source>
</reference>
<dbReference type="GeneID" id="78082985"/>
<dbReference type="PROSITE" id="PS51186">
    <property type="entry name" value="GNAT"/>
    <property type="match status" value="1"/>
</dbReference>
<dbReference type="PANTHER" id="PTHR43451">
    <property type="entry name" value="ACETYLTRANSFERASE (GNAT) FAMILY PROTEIN"/>
    <property type="match status" value="1"/>
</dbReference>
<feature type="domain" description="N-acetyltransferase" evidence="1">
    <location>
        <begin position="12"/>
        <end position="158"/>
    </location>
</feature>
<dbReference type="RefSeq" id="WP_006843728.1">
    <property type="nucleotide sequence ID" value="NZ_AQWJ01000009.1"/>
</dbReference>
<dbReference type="Proteomes" id="UP000006420">
    <property type="component" value="Unassembled WGS sequence"/>
</dbReference>
<dbReference type="Gene3D" id="3.40.630.30">
    <property type="match status" value="1"/>
</dbReference>
<dbReference type="EMBL" id="ADLW01000010">
    <property type="protein sequence ID" value="EGK06094.1"/>
    <property type="molecule type" value="Genomic_DNA"/>
</dbReference>
<evidence type="ECO:0000259" key="1">
    <source>
        <dbReference type="PROSITE" id="PS51186"/>
    </source>
</evidence>
<organism evidence="2 3">
    <name type="scientific">Dysgonomonas mossii DSM 22836</name>
    <dbReference type="NCBI Taxonomy" id="742767"/>
    <lineage>
        <taxon>Bacteria</taxon>
        <taxon>Pseudomonadati</taxon>
        <taxon>Bacteroidota</taxon>
        <taxon>Bacteroidia</taxon>
        <taxon>Bacteroidales</taxon>
        <taxon>Dysgonomonadaceae</taxon>
        <taxon>Dysgonomonas</taxon>
    </lineage>
</organism>
<dbReference type="PANTHER" id="PTHR43451:SF1">
    <property type="entry name" value="ACETYLTRANSFERASE"/>
    <property type="match status" value="1"/>
</dbReference>
<dbReference type="AlphaFoldDB" id="F8X1W0"/>
<dbReference type="InterPro" id="IPR052564">
    <property type="entry name" value="N-acetyltrans/Recomb-assoc"/>
</dbReference>
<dbReference type="OrthoDB" id="424368at2"/>
<dbReference type="InterPro" id="IPR000182">
    <property type="entry name" value="GNAT_dom"/>
</dbReference>
<gene>
    <name evidence="2" type="ORF">HMPREF9456_02358</name>
</gene>
<name>F8X1W0_9BACT</name>
<dbReference type="Pfam" id="PF13673">
    <property type="entry name" value="Acetyltransf_10"/>
    <property type="match status" value="1"/>
</dbReference>
<dbReference type="CDD" id="cd04301">
    <property type="entry name" value="NAT_SF"/>
    <property type="match status" value="1"/>
</dbReference>
<dbReference type="STRING" id="742767.HMPREF9456_02358"/>
<dbReference type="HOGENOM" id="CLU_087351_0_1_10"/>
<keyword evidence="3" id="KW-1185">Reference proteome</keyword>
<dbReference type="eggNOG" id="COG0456">
    <property type="taxonomic scope" value="Bacteria"/>
</dbReference>
<proteinExistence type="predicted"/>
<dbReference type="GO" id="GO:0016747">
    <property type="term" value="F:acyltransferase activity, transferring groups other than amino-acyl groups"/>
    <property type="evidence" value="ECO:0007669"/>
    <property type="project" value="InterPro"/>
</dbReference>
<sequence>MSEFNIRKVQIVDIPELNKLYKNTILSINRKDYTSDEAEDWASCADNTTNWHQLLEEQHYVLAENREGVIVGFGSVNEAGYMHTLFVHADFQHQGIATLLYQYLEKYAQEQGAEKITSEVSITAKPFFEKQGFRVDEEQKRKANKLYLTNYKMSKTLLE</sequence>
<dbReference type="SUPFAM" id="SSF55729">
    <property type="entry name" value="Acyl-CoA N-acyltransferases (Nat)"/>
    <property type="match status" value="1"/>
</dbReference>
<comment type="caution">
    <text evidence="2">The sequence shown here is derived from an EMBL/GenBank/DDBJ whole genome shotgun (WGS) entry which is preliminary data.</text>
</comment>
<evidence type="ECO:0000313" key="2">
    <source>
        <dbReference type="EMBL" id="EGK06094.1"/>
    </source>
</evidence>